<evidence type="ECO:0000256" key="6">
    <source>
        <dbReference type="ARBA" id="ARBA00020653"/>
    </source>
</evidence>
<evidence type="ECO:0000256" key="16">
    <source>
        <dbReference type="SAM" id="Coils"/>
    </source>
</evidence>
<dbReference type="InterPro" id="IPR015890">
    <property type="entry name" value="Chorismate_C"/>
</dbReference>
<organism evidence="19 20">
    <name type="scientific">Oceanibacterium hippocampi</name>
    <dbReference type="NCBI Taxonomy" id="745714"/>
    <lineage>
        <taxon>Bacteria</taxon>
        <taxon>Pseudomonadati</taxon>
        <taxon>Pseudomonadota</taxon>
        <taxon>Alphaproteobacteria</taxon>
        <taxon>Sneathiellales</taxon>
        <taxon>Sneathiellaceae</taxon>
        <taxon>Oceanibacterium</taxon>
    </lineage>
</organism>
<dbReference type="EMBL" id="FWFR01000002">
    <property type="protein sequence ID" value="SLN54335.1"/>
    <property type="molecule type" value="Genomic_DNA"/>
</dbReference>
<feature type="domain" description="Chorismate-utilising enzyme C-terminal" evidence="17">
    <location>
        <begin position="230"/>
        <end position="483"/>
    </location>
</feature>
<evidence type="ECO:0000256" key="11">
    <source>
        <dbReference type="ARBA" id="ARBA00023141"/>
    </source>
</evidence>
<dbReference type="GO" id="GO:0046872">
    <property type="term" value="F:metal ion binding"/>
    <property type="evidence" value="ECO:0007669"/>
    <property type="project" value="UniProtKB-KW"/>
</dbReference>
<feature type="domain" description="Anthranilate synthase component I N-terminal" evidence="18">
    <location>
        <begin position="29"/>
        <end position="169"/>
    </location>
</feature>
<evidence type="ECO:0000313" key="19">
    <source>
        <dbReference type="EMBL" id="SLN54335.1"/>
    </source>
</evidence>
<evidence type="ECO:0000256" key="8">
    <source>
        <dbReference type="ARBA" id="ARBA00022723"/>
    </source>
</evidence>
<evidence type="ECO:0000256" key="4">
    <source>
        <dbReference type="ARBA" id="ARBA00011575"/>
    </source>
</evidence>
<dbReference type="EC" id="4.1.3.27" evidence="5 15"/>
<evidence type="ECO:0000256" key="1">
    <source>
        <dbReference type="ARBA" id="ARBA00001946"/>
    </source>
</evidence>
<comment type="subunit">
    <text evidence="4 15">Heterotetramer consisting of two non-identical subunits: a beta subunit (TrpG) and a large alpha subunit (TrpE).</text>
</comment>
<keyword evidence="11 15" id="KW-0057">Aromatic amino acid biosynthesis</keyword>
<evidence type="ECO:0000256" key="5">
    <source>
        <dbReference type="ARBA" id="ARBA00012266"/>
    </source>
</evidence>
<evidence type="ECO:0000256" key="15">
    <source>
        <dbReference type="RuleBase" id="RU364045"/>
    </source>
</evidence>
<dbReference type="PANTHER" id="PTHR11236">
    <property type="entry name" value="AMINOBENZOATE/ANTHRANILATE SYNTHASE"/>
    <property type="match status" value="1"/>
</dbReference>
<dbReference type="FunCoup" id="A0A1Y5T5C8">
    <property type="interactions" value="421"/>
</dbReference>
<evidence type="ECO:0000256" key="9">
    <source>
        <dbReference type="ARBA" id="ARBA00022822"/>
    </source>
</evidence>
<feature type="coiled-coil region" evidence="16">
    <location>
        <begin position="474"/>
        <end position="501"/>
    </location>
</feature>
<evidence type="ECO:0000256" key="13">
    <source>
        <dbReference type="ARBA" id="ARBA00025634"/>
    </source>
</evidence>
<dbReference type="PANTHER" id="PTHR11236:SF48">
    <property type="entry name" value="ISOCHORISMATE SYNTHASE MENF"/>
    <property type="match status" value="1"/>
</dbReference>
<dbReference type="OrthoDB" id="9803598at2"/>
<dbReference type="InterPro" id="IPR006805">
    <property type="entry name" value="Anth_synth_I_N"/>
</dbReference>
<accession>A0A1Y5T5C8</accession>
<dbReference type="SUPFAM" id="SSF56322">
    <property type="entry name" value="ADC synthase"/>
    <property type="match status" value="1"/>
</dbReference>
<evidence type="ECO:0000256" key="3">
    <source>
        <dbReference type="ARBA" id="ARBA00009562"/>
    </source>
</evidence>
<evidence type="ECO:0000256" key="7">
    <source>
        <dbReference type="ARBA" id="ARBA00022605"/>
    </source>
</evidence>
<evidence type="ECO:0000256" key="10">
    <source>
        <dbReference type="ARBA" id="ARBA00022842"/>
    </source>
</evidence>
<protein>
    <recommendedName>
        <fullName evidence="6 15">Anthranilate synthase component 1</fullName>
        <ecNumber evidence="5 15">4.1.3.27</ecNumber>
    </recommendedName>
</protein>
<dbReference type="UniPathway" id="UPA00035">
    <property type="reaction ID" value="UER00040"/>
</dbReference>
<comment type="function">
    <text evidence="13 15">Part of a heterotetrameric complex that catalyzes the two-step biosynthesis of anthranilate, an intermediate in the biosynthesis of L-tryptophan. In the first step, the glutamine-binding beta subunit (TrpG) of anthranilate synthase (AS) provides the glutamine amidotransferase activity which generates ammonia as a substrate that, along with chorismate, is used in the second step, catalyzed by the large alpha subunit of AS (TrpE) to produce anthranilate. In the absence of TrpG, TrpE can synthesize anthranilate directly from chorismate and high concentrations of ammonia.</text>
</comment>
<dbReference type="PRINTS" id="PR00095">
    <property type="entry name" value="ANTSNTHASEI"/>
</dbReference>
<keyword evidence="9 15" id="KW-0822">Tryptophan biosynthesis</keyword>
<evidence type="ECO:0000313" key="20">
    <source>
        <dbReference type="Proteomes" id="UP000193200"/>
    </source>
</evidence>
<keyword evidence="12 15" id="KW-0456">Lyase</keyword>
<comment type="similarity">
    <text evidence="3 15">Belongs to the anthranilate synthase component I family.</text>
</comment>
<dbReference type="Proteomes" id="UP000193200">
    <property type="component" value="Unassembled WGS sequence"/>
</dbReference>
<dbReference type="RefSeq" id="WP_085883672.1">
    <property type="nucleotide sequence ID" value="NZ_FWFR01000002.1"/>
</dbReference>
<dbReference type="InterPro" id="IPR005801">
    <property type="entry name" value="ADC_synthase"/>
</dbReference>
<dbReference type="InterPro" id="IPR005256">
    <property type="entry name" value="Anth_synth_I_PabB"/>
</dbReference>
<evidence type="ECO:0000259" key="17">
    <source>
        <dbReference type="Pfam" id="PF00425"/>
    </source>
</evidence>
<comment type="pathway">
    <text evidence="2 15">Amino-acid biosynthesis; L-tryptophan biosynthesis; L-tryptophan from chorismate: step 1/5.</text>
</comment>
<sequence>MAVQPSFAAFEAAYREGRPQVLWSPLVADLETPVSAMLKLTDGRPYSFLLESVEGGAVRGRYSIIGMKPDLIWRCFGNKAEINRVARFDPEAFEPDPRPALDSLQALVDETRIELPEGLPPMAAGLVGYMAYDTVRLMEHLPDINRDVLGVPDGMFVRPSIMAIFDSVLDVMTVVTPVWPDSGRDARSAYNHAAERLADVIADFERSLPHGRGREEREPLKAEVTSNTTRDEYYEMVRRAKEYIAAGDIFQVVPSQRFQMPFTLSPFALYRALRRTNPSPFLFFLDFGSFAIVGSSPEILVRLRDNRVTVRPIAGTRRRGATSSEDKALAEDLLSDEKELAEHLMLLDLGRNDVGRVARIGTVEVTEQMVIEYYSHVMHIVSNVEGEIAEGHNAIDALKAGFPAGTVSGAPKVRAMEIIDELEKDRRGVYGGAVGYFSANGSMDTCIALRTAVVKDGVIHIQAGGGVVADSDPEAEYEETVNKARALVRAAEEAIRFATLEGRNRA</sequence>
<dbReference type="Pfam" id="PF00425">
    <property type="entry name" value="Chorismate_bind"/>
    <property type="match status" value="1"/>
</dbReference>
<dbReference type="InterPro" id="IPR019999">
    <property type="entry name" value="Anth_synth_I-like"/>
</dbReference>
<comment type="cofactor">
    <cofactor evidence="1 15">
        <name>Mg(2+)</name>
        <dbReference type="ChEBI" id="CHEBI:18420"/>
    </cofactor>
</comment>
<evidence type="ECO:0000256" key="2">
    <source>
        <dbReference type="ARBA" id="ARBA00004873"/>
    </source>
</evidence>
<dbReference type="GO" id="GO:0000162">
    <property type="term" value="P:L-tryptophan biosynthetic process"/>
    <property type="evidence" value="ECO:0007669"/>
    <property type="project" value="UniProtKB-UniPathway"/>
</dbReference>
<dbReference type="AlphaFoldDB" id="A0A1Y5T5C8"/>
<keyword evidence="10 15" id="KW-0460">Magnesium</keyword>
<evidence type="ECO:0000256" key="14">
    <source>
        <dbReference type="ARBA" id="ARBA00047683"/>
    </source>
</evidence>
<keyword evidence="7 15" id="KW-0028">Amino-acid biosynthesis</keyword>
<reference evidence="19 20" key="1">
    <citation type="submission" date="2017-03" db="EMBL/GenBank/DDBJ databases">
        <authorList>
            <person name="Afonso C.L."/>
            <person name="Miller P.J."/>
            <person name="Scott M.A."/>
            <person name="Spackman E."/>
            <person name="Goraichik I."/>
            <person name="Dimitrov K.M."/>
            <person name="Suarez D.L."/>
            <person name="Swayne D.E."/>
        </authorList>
    </citation>
    <scope>NUCLEOTIDE SEQUENCE [LARGE SCALE GENOMIC DNA]</scope>
    <source>
        <strain evidence="19 20">CECT 7691</strain>
    </source>
</reference>
<dbReference type="Pfam" id="PF04715">
    <property type="entry name" value="Anth_synt_I_N"/>
    <property type="match status" value="1"/>
</dbReference>
<keyword evidence="8 15" id="KW-0479">Metal-binding</keyword>
<proteinExistence type="inferred from homology"/>
<evidence type="ECO:0000259" key="18">
    <source>
        <dbReference type="Pfam" id="PF04715"/>
    </source>
</evidence>
<keyword evidence="16" id="KW-0175">Coiled coil</keyword>
<name>A0A1Y5T5C8_9PROT</name>
<evidence type="ECO:0000256" key="12">
    <source>
        <dbReference type="ARBA" id="ARBA00023239"/>
    </source>
</evidence>
<keyword evidence="20" id="KW-1185">Reference proteome</keyword>
<gene>
    <name evidence="15 19" type="primary">trpE</name>
    <name evidence="19" type="ORF">OCH7691_02300</name>
</gene>
<dbReference type="InParanoid" id="A0A1Y5T5C8"/>
<dbReference type="NCBIfam" id="TIGR00564">
    <property type="entry name" value="trpE_most"/>
    <property type="match status" value="1"/>
</dbReference>
<dbReference type="Gene3D" id="3.60.120.10">
    <property type="entry name" value="Anthranilate synthase"/>
    <property type="match status" value="1"/>
</dbReference>
<comment type="catalytic activity">
    <reaction evidence="14 15">
        <text>chorismate + L-glutamine = anthranilate + pyruvate + L-glutamate + H(+)</text>
        <dbReference type="Rhea" id="RHEA:21732"/>
        <dbReference type="ChEBI" id="CHEBI:15361"/>
        <dbReference type="ChEBI" id="CHEBI:15378"/>
        <dbReference type="ChEBI" id="CHEBI:16567"/>
        <dbReference type="ChEBI" id="CHEBI:29748"/>
        <dbReference type="ChEBI" id="CHEBI:29985"/>
        <dbReference type="ChEBI" id="CHEBI:58359"/>
        <dbReference type="EC" id="4.1.3.27"/>
    </reaction>
</comment>
<dbReference type="GO" id="GO:0004049">
    <property type="term" value="F:anthranilate synthase activity"/>
    <property type="evidence" value="ECO:0007669"/>
    <property type="project" value="UniProtKB-EC"/>
</dbReference>